<gene>
    <name evidence="1" type="ORF">CLV78_10192</name>
</gene>
<keyword evidence="2" id="KW-1185">Reference proteome</keyword>
<dbReference type="RefSeq" id="WP_245924793.1">
    <property type="nucleotide sequence ID" value="NZ_PVTD01000001.1"/>
</dbReference>
<proteinExistence type="predicted"/>
<accession>A0A2T0RXT4</accession>
<evidence type="ECO:0000313" key="1">
    <source>
        <dbReference type="EMBL" id="PRY25999.1"/>
    </source>
</evidence>
<comment type="caution">
    <text evidence="1">The sequence shown here is derived from an EMBL/GenBank/DDBJ whole genome shotgun (WGS) entry which is preliminary data.</text>
</comment>
<protein>
    <submittedName>
        <fullName evidence="1">Uncharacterized protein</fullName>
    </submittedName>
</protein>
<sequence>MRLPPTLSPRNLPRTLEAKVPLKAARDVKNRLLYGRRAPKSDECIYVDPRRVRLVYASGRRPDAPRFRRFHSGLVLGTDWDTSVQPWEWGFKQTAILRHFQNGESWRETGVIDYLMEDVRRKGSADGCRSLEEIEERYRKIDRLYEELQRTRHFKNRSELDSYFRREHGGVFIHVTRYGTPLKAGGGVHRLTIASILELERIPAQLGVIHPDAIRDGHLDRLRQQS</sequence>
<dbReference type="EMBL" id="PVTD01000001">
    <property type="protein sequence ID" value="PRY25999.1"/>
    <property type="molecule type" value="Genomic_DNA"/>
</dbReference>
<reference evidence="1 2" key="1">
    <citation type="submission" date="2018-03" db="EMBL/GenBank/DDBJ databases">
        <title>Genomic Encyclopedia of Archaeal and Bacterial Type Strains, Phase II (KMG-II): from individual species to whole genera.</title>
        <authorList>
            <person name="Goeker M."/>
        </authorList>
    </citation>
    <scope>NUCLEOTIDE SEQUENCE [LARGE SCALE GENOMIC DNA]</scope>
    <source>
        <strain evidence="1 2">DSM 29328</strain>
    </source>
</reference>
<dbReference type="AlphaFoldDB" id="A0A2T0RXT4"/>
<evidence type="ECO:0000313" key="2">
    <source>
        <dbReference type="Proteomes" id="UP000239480"/>
    </source>
</evidence>
<organism evidence="1 2">
    <name type="scientific">Aliiruegeria haliotis</name>
    <dbReference type="NCBI Taxonomy" id="1280846"/>
    <lineage>
        <taxon>Bacteria</taxon>
        <taxon>Pseudomonadati</taxon>
        <taxon>Pseudomonadota</taxon>
        <taxon>Alphaproteobacteria</taxon>
        <taxon>Rhodobacterales</taxon>
        <taxon>Roseobacteraceae</taxon>
        <taxon>Aliiruegeria</taxon>
    </lineage>
</organism>
<name>A0A2T0RXT4_9RHOB</name>
<dbReference type="Proteomes" id="UP000239480">
    <property type="component" value="Unassembled WGS sequence"/>
</dbReference>